<proteinExistence type="predicted"/>
<name>A0ABT9P6T2_9ACTN</name>
<comment type="caution">
    <text evidence="2">The sequence shown here is derived from an EMBL/GenBank/DDBJ whole genome shotgun (WGS) entry which is preliminary data.</text>
</comment>
<reference evidence="2 3" key="1">
    <citation type="submission" date="2023-07" db="EMBL/GenBank/DDBJ databases">
        <title>Sequencing the genomes of 1000 actinobacteria strains.</title>
        <authorList>
            <person name="Klenk H.-P."/>
        </authorList>
    </citation>
    <scope>NUCLEOTIDE SEQUENCE [LARGE SCALE GENOMIC DNA]</scope>
    <source>
        <strain evidence="2 3">DSM 44388</strain>
    </source>
</reference>
<dbReference type="RefSeq" id="WP_307245573.1">
    <property type="nucleotide sequence ID" value="NZ_JAUSQZ010000001.1"/>
</dbReference>
<evidence type="ECO:0000313" key="3">
    <source>
        <dbReference type="Proteomes" id="UP001235712"/>
    </source>
</evidence>
<dbReference type="EMBL" id="JAUSQZ010000001">
    <property type="protein sequence ID" value="MDP9828415.1"/>
    <property type="molecule type" value="Genomic_DNA"/>
</dbReference>
<dbReference type="PROSITE" id="PS51318">
    <property type="entry name" value="TAT"/>
    <property type="match status" value="1"/>
</dbReference>
<evidence type="ECO:0000313" key="2">
    <source>
        <dbReference type="EMBL" id="MDP9828415.1"/>
    </source>
</evidence>
<evidence type="ECO:0000256" key="1">
    <source>
        <dbReference type="SAM" id="SignalP"/>
    </source>
</evidence>
<protein>
    <submittedName>
        <fullName evidence="2">Uncharacterized protein</fullName>
    </submittedName>
</protein>
<organism evidence="2 3">
    <name type="scientific">Kineosporia succinea</name>
    <dbReference type="NCBI Taxonomy" id="84632"/>
    <lineage>
        <taxon>Bacteria</taxon>
        <taxon>Bacillati</taxon>
        <taxon>Actinomycetota</taxon>
        <taxon>Actinomycetes</taxon>
        <taxon>Kineosporiales</taxon>
        <taxon>Kineosporiaceae</taxon>
        <taxon>Kineosporia</taxon>
    </lineage>
</organism>
<keyword evidence="3" id="KW-1185">Reference proteome</keyword>
<feature type="chain" id="PRO_5045684395" evidence="1">
    <location>
        <begin position="27"/>
        <end position="72"/>
    </location>
</feature>
<feature type="signal peptide" evidence="1">
    <location>
        <begin position="1"/>
        <end position="26"/>
    </location>
</feature>
<dbReference type="Proteomes" id="UP001235712">
    <property type="component" value="Unassembled WGS sequence"/>
</dbReference>
<gene>
    <name evidence="2" type="ORF">J2S57_004164</name>
</gene>
<keyword evidence="1" id="KW-0732">Signal</keyword>
<dbReference type="InterPro" id="IPR006311">
    <property type="entry name" value="TAT_signal"/>
</dbReference>
<sequence>MPFDLSRRSLLLGTAGVPLLSALPFAASSAAASTRHTVCSCAVWGASAAAGGARCPAGSTPAHRFSASFAPS</sequence>
<accession>A0ABT9P6T2</accession>